<reference evidence="2 3" key="1">
    <citation type="submission" date="2018-06" db="EMBL/GenBank/DDBJ databases">
        <title>Comparative genomics reveals the genomic features of Rhizophagus irregularis, R. cerebriforme, R. diaphanum and Gigaspora rosea, and their symbiotic lifestyle signature.</title>
        <authorList>
            <person name="Morin E."/>
            <person name="San Clemente H."/>
            <person name="Chen E.C.H."/>
            <person name="De La Providencia I."/>
            <person name="Hainaut M."/>
            <person name="Kuo A."/>
            <person name="Kohler A."/>
            <person name="Murat C."/>
            <person name="Tang N."/>
            <person name="Roy S."/>
            <person name="Loubradou J."/>
            <person name="Henrissat B."/>
            <person name="Grigoriev I.V."/>
            <person name="Corradi N."/>
            <person name="Roux C."/>
            <person name="Martin F.M."/>
        </authorList>
    </citation>
    <scope>NUCLEOTIDE SEQUENCE [LARGE SCALE GENOMIC DNA]</scope>
    <source>
        <strain evidence="2 3">DAOM 227022</strain>
    </source>
</reference>
<sequence>FSLKILNKNEVSPRQFGKISSRRLTRTKFCLDSLERQISPRRLIEQSFISLRRLDKKDFTQTIWKDKRVYMDLNDNEESQHTSKNEVDSVPMIPRNSSDVE</sequence>
<gene>
    <name evidence="2" type="ORF">C1645_835939</name>
</gene>
<comment type="caution">
    <text evidence="2">The sequence shown here is derived from an EMBL/GenBank/DDBJ whole genome shotgun (WGS) entry which is preliminary data.</text>
</comment>
<protein>
    <submittedName>
        <fullName evidence="2">Uncharacterized protein</fullName>
    </submittedName>
</protein>
<feature type="non-terminal residue" evidence="2">
    <location>
        <position position="1"/>
    </location>
</feature>
<dbReference type="Proteomes" id="UP000265703">
    <property type="component" value="Unassembled WGS sequence"/>
</dbReference>
<feature type="compositionally biased region" description="Basic and acidic residues" evidence="1">
    <location>
        <begin position="78"/>
        <end position="87"/>
    </location>
</feature>
<proteinExistence type="predicted"/>
<dbReference type="AlphaFoldDB" id="A0A397S993"/>
<evidence type="ECO:0000313" key="3">
    <source>
        <dbReference type="Proteomes" id="UP000265703"/>
    </source>
</evidence>
<name>A0A397S993_9GLOM</name>
<feature type="region of interest" description="Disordered" evidence="1">
    <location>
        <begin position="75"/>
        <end position="101"/>
    </location>
</feature>
<dbReference type="EMBL" id="QKYT01000708">
    <property type="protein sequence ID" value="RIA82072.1"/>
    <property type="molecule type" value="Genomic_DNA"/>
</dbReference>
<evidence type="ECO:0000256" key="1">
    <source>
        <dbReference type="SAM" id="MobiDB-lite"/>
    </source>
</evidence>
<accession>A0A397S993</accession>
<organism evidence="2 3">
    <name type="scientific">Glomus cerebriforme</name>
    <dbReference type="NCBI Taxonomy" id="658196"/>
    <lineage>
        <taxon>Eukaryota</taxon>
        <taxon>Fungi</taxon>
        <taxon>Fungi incertae sedis</taxon>
        <taxon>Mucoromycota</taxon>
        <taxon>Glomeromycotina</taxon>
        <taxon>Glomeromycetes</taxon>
        <taxon>Glomerales</taxon>
        <taxon>Glomeraceae</taxon>
        <taxon>Glomus</taxon>
    </lineage>
</organism>
<keyword evidence="3" id="KW-1185">Reference proteome</keyword>
<evidence type="ECO:0000313" key="2">
    <source>
        <dbReference type="EMBL" id="RIA82072.1"/>
    </source>
</evidence>